<evidence type="ECO:0000313" key="2">
    <source>
        <dbReference type="EMBL" id="GBN47588.1"/>
    </source>
</evidence>
<organism evidence="2 3">
    <name type="scientific">Araneus ventricosus</name>
    <name type="common">Orbweaver spider</name>
    <name type="synonym">Epeira ventricosa</name>
    <dbReference type="NCBI Taxonomy" id="182803"/>
    <lineage>
        <taxon>Eukaryota</taxon>
        <taxon>Metazoa</taxon>
        <taxon>Ecdysozoa</taxon>
        <taxon>Arthropoda</taxon>
        <taxon>Chelicerata</taxon>
        <taxon>Arachnida</taxon>
        <taxon>Araneae</taxon>
        <taxon>Araneomorphae</taxon>
        <taxon>Entelegynae</taxon>
        <taxon>Araneoidea</taxon>
        <taxon>Araneidae</taxon>
        <taxon>Araneus</taxon>
    </lineage>
</organism>
<dbReference type="EMBL" id="BGPR01010704">
    <property type="protein sequence ID" value="GBN47588.1"/>
    <property type="molecule type" value="Genomic_DNA"/>
</dbReference>
<comment type="caution">
    <text evidence="2">The sequence shown here is derived from an EMBL/GenBank/DDBJ whole genome shotgun (WGS) entry which is preliminary data.</text>
</comment>
<protein>
    <submittedName>
        <fullName evidence="2">Uncharacterized protein</fullName>
    </submittedName>
</protein>
<evidence type="ECO:0000313" key="3">
    <source>
        <dbReference type="Proteomes" id="UP000499080"/>
    </source>
</evidence>
<dbReference type="Proteomes" id="UP000499080">
    <property type="component" value="Unassembled WGS sequence"/>
</dbReference>
<reference evidence="2 3" key="1">
    <citation type="journal article" date="2019" name="Sci. Rep.">
        <title>Orb-weaving spider Araneus ventricosus genome elucidates the spidroin gene catalogue.</title>
        <authorList>
            <person name="Kono N."/>
            <person name="Nakamura H."/>
            <person name="Ohtoshi R."/>
            <person name="Moran D.A.P."/>
            <person name="Shinohara A."/>
            <person name="Yoshida Y."/>
            <person name="Fujiwara M."/>
            <person name="Mori M."/>
            <person name="Tomita M."/>
            <person name="Arakawa K."/>
        </authorList>
    </citation>
    <scope>NUCLEOTIDE SEQUENCE [LARGE SCALE GENOMIC DNA]</scope>
</reference>
<keyword evidence="3" id="KW-1185">Reference proteome</keyword>
<evidence type="ECO:0000256" key="1">
    <source>
        <dbReference type="SAM" id="SignalP"/>
    </source>
</evidence>
<feature type="signal peptide" evidence="1">
    <location>
        <begin position="1"/>
        <end position="25"/>
    </location>
</feature>
<proteinExistence type="predicted"/>
<dbReference type="AlphaFoldDB" id="A0A4Y2P6P5"/>
<gene>
    <name evidence="2" type="ORF">AVEN_249087_1</name>
</gene>
<feature type="chain" id="PRO_5021303005" evidence="1">
    <location>
        <begin position="26"/>
        <end position="166"/>
    </location>
</feature>
<sequence>MKIILSIASLLNLLILHGFCNVLQSFHEEDTISCHFHFVCDLNETQKMLEMEEDSSEQAKEMFWETSKEVFGMEGHYSSDDIEVYRVDICSRPEEERNKGFKEMVAIGGENCLVVCMDRSSELCKEFDYLINKFAEYVKEITESEECRKNEDEEMMKKPGGQTMFG</sequence>
<accession>A0A4Y2P6P5</accession>
<name>A0A4Y2P6P5_ARAVE</name>
<keyword evidence="1" id="KW-0732">Signal</keyword>